<feature type="compositionally biased region" description="Basic and acidic residues" evidence="3">
    <location>
        <begin position="614"/>
        <end position="626"/>
    </location>
</feature>
<comment type="similarity">
    <text evidence="1">Belongs to the protein kinase superfamily. STE Ser/Thr protein kinase family. STE20 subfamily.</text>
</comment>
<evidence type="ECO:0000256" key="1">
    <source>
        <dbReference type="ARBA" id="ARBA00008874"/>
    </source>
</evidence>
<evidence type="ECO:0000256" key="2">
    <source>
        <dbReference type="PROSITE-ProRule" id="PRU10141"/>
    </source>
</evidence>
<evidence type="ECO:0000256" key="3">
    <source>
        <dbReference type="SAM" id="MobiDB-lite"/>
    </source>
</evidence>
<organism evidence="5 6">
    <name type="scientific">Dendrobium nobile</name>
    <name type="common">Orchid</name>
    <dbReference type="NCBI Taxonomy" id="94219"/>
    <lineage>
        <taxon>Eukaryota</taxon>
        <taxon>Viridiplantae</taxon>
        <taxon>Streptophyta</taxon>
        <taxon>Embryophyta</taxon>
        <taxon>Tracheophyta</taxon>
        <taxon>Spermatophyta</taxon>
        <taxon>Magnoliopsida</taxon>
        <taxon>Liliopsida</taxon>
        <taxon>Asparagales</taxon>
        <taxon>Orchidaceae</taxon>
        <taxon>Epidendroideae</taxon>
        <taxon>Malaxideae</taxon>
        <taxon>Dendrobiinae</taxon>
        <taxon>Dendrobium</taxon>
    </lineage>
</organism>
<dbReference type="OrthoDB" id="248923at2759"/>
<dbReference type="Gene3D" id="1.10.510.10">
    <property type="entry name" value="Transferase(Phosphotransferase) domain 1"/>
    <property type="match status" value="1"/>
</dbReference>
<dbReference type="InterPro" id="IPR000719">
    <property type="entry name" value="Prot_kinase_dom"/>
</dbReference>
<gene>
    <name evidence="5" type="ORF">KFK09_018038</name>
</gene>
<dbReference type="GO" id="GO:0043539">
    <property type="term" value="F:protein serine/threonine kinase activator activity"/>
    <property type="evidence" value="ECO:0007669"/>
    <property type="project" value="InterPro"/>
</dbReference>
<evidence type="ECO:0000313" key="6">
    <source>
        <dbReference type="Proteomes" id="UP000829196"/>
    </source>
</evidence>
<evidence type="ECO:0000259" key="4">
    <source>
        <dbReference type="PROSITE" id="PS50011"/>
    </source>
</evidence>
<proteinExistence type="inferred from homology"/>
<dbReference type="PANTHER" id="PTHR48014">
    <property type="entry name" value="SERINE/THREONINE-PROTEIN KINASE FRAY2"/>
    <property type="match status" value="1"/>
</dbReference>
<dbReference type="SMR" id="A0A8T3AUM7"/>
<accession>A0A8T3AUM7</accession>
<dbReference type="Pfam" id="PF00069">
    <property type="entry name" value="Pkinase"/>
    <property type="match status" value="1"/>
</dbReference>
<dbReference type="EMBL" id="JAGYWB010000013">
    <property type="protein sequence ID" value="KAI0499830.1"/>
    <property type="molecule type" value="Genomic_DNA"/>
</dbReference>
<dbReference type="CDD" id="cd06610">
    <property type="entry name" value="STKc_OSR1_SPAK"/>
    <property type="match status" value="1"/>
</dbReference>
<keyword evidence="2" id="KW-0547">Nucleotide-binding</keyword>
<reference evidence="5" key="1">
    <citation type="journal article" date="2022" name="Front. Genet.">
        <title>Chromosome-Scale Assembly of the Dendrobium nobile Genome Provides Insights Into the Molecular Mechanism of the Biosynthesis of the Medicinal Active Ingredient of Dendrobium.</title>
        <authorList>
            <person name="Xu Q."/>
            <person name="Niu S.-C."/>
            <person name="Li K.-L."/>
            <person name="Zheng P.-J."/>
            <person name="Zhang X.-J."/>
            <person name="Jia Y."/>
            <person name="Liu Y."/>
            <person name="Niu Y.-X."/>
            <person name="Yu L.-H."/>
            <person name="Chen D.-F."/>
            <person name="Zhang G.-Q."/>
        </authorList>
    </citation>
    <scope>NUCLEOTIDE SEQUENCE</scope>
    <source>
        <tissue evidence="5">Leaf</tissue>
    </source>
</reference>
<name>A0A8T3AUM7_DENNO</name>
<dbReference type="GO" id="GO:0005524">
    <property type="term" value="F:ATP binding"/>
    <property type="evidence" value="ECO:0007669"/>
    <property type="project" value="UniProtKB-UniRule"/>
</dbReference>
<dbReference type="FunFam" id="1.10.510.10:FF:000125">
    <property type="entry name" value="serine/threonine-protein kinase BLUS1-like isoform X2"/>
    <property type="match status" value="1"/>
</dbReference>
<dbReference type="InterPro" id="IPR011009">
    <property type="entry name" value="Kinase-like_dom_sf"/>
</dbReference>
<keyword evidence="2" id="KW-0067">ATP-binding</keyword>
<dbReference type="SMART" id="SM00220">
    <property type="entry name" value="S_TKc"/>
    <property type="match status" value="1"/>
</dbReference>
<dbReference type="InterPro" id="IPR017441">
    <property type="entry name" value="Protein_kinase_ATP_BS"/>
</dbReference>
<dbReference type="SUPFAM" id="SSF56112">
    <property type="entry name" value="Protein kinase-like (PK-like)"/>
    <property type="match status" value="1"/>
</dbReference>
<dbReference type="AlphaFoldDB" id="A0A8T3AUM7"/>
<dbReference type="PROSITE" id="PS00107">
    <property type="entry name" value="PROTEIN_KINASE_ATP"/>
    <property type="match status" value="1"/>
</dbReference>
<dbReference type="Proteomes" id="UP000829196">
    <property type="component" value="Unassembled WGS sequence"/>
</dbReference>
<sequence length="876" mass="97860">MHCWPNAGTSKRKIRRITAETPPDRPVRHTIHSALTNTYKSSPSYLPQQSKVPGALVRALTSPIMSRPHSARRPYRFLSLRSFICFFSPTFLAKLKGSGKAVEIPRGREIEAAKEEPQLVETMMKGGSGGSPKKAYSVSPADYRLLDEVGQGASATVYRAMYIPFNEIVAVKCMDLDRCNNLEGDEYAEVVTGLKYDAAERTLTTNMVIGEEEVTHEELNMEDDVRREAQTMSLMDHPNVVKGYCSFVVEHTLWVVMPFMAEGSCLHLMKVAYPNGFEEHVIGSILKETLKALEYLHKHGSIHRDVKAGNILLDSSGVVKLSDFGVTAGMFDKGDRQRSRNTFVGTPCWMAPEVMQPGGGYDFKADIWSFGITALELAHGHAPFSKYPPMKVLLMTLQNAPPGLDYDRDRKFSKSFREMASMCLVKDQTKRPTAEKLLKHPFFKNAKTPELSVKSLLTDLPPLWDRVKALELKDAEQLALKKMASSEQEALSMIEYQKAVSAWNFDLEDLKIQASLIVDDENIADAKEDDKGLMNFINNEAPSNVGSTSEKLLAADKNSDIKNLGDIEGPDGSGLIKKNEFLETDVLEVINQDRIYRYDNKKLNNDSDPSTSTHDAEPRQENEVVKEPQMCSIPLRPSSVQNNSAKRGRNLERAESESQLRAERSRCNAWKDANLSGPLMLPNRASANSLSAPTLSSIRYGDSMEDKFNLNAVQIKGRFSVTSENVDAVKGLRMIRSASVGDCLFNPTQVPSNELPKENINISLLPSILMTHLQNLARQTSSQQVLLTDLLTSMQQNDILSSFKTEIPSQTSKPEIDILVKAEITERERLLLVKFSELQARMINLTDELTAAWSKNVQLQQQINAAYSKRNEKESA</sequence>
<dbReference type="Gene3D" id="3.30.200.20">
    <property type="entry name" value="Phosphorylase Kinase, domain 1"/>
    <property type="match status" value="2"/>
</dbReference>
<dbReference type="GO" id="GO:0004672">
    <property type="term" value="F:protein kinase activity"/>
    <property type="evidence" value="ECO:0007669"/>
    <property type="project" value="InterPro"/>
</dbReference>
<dbReference type="PROSITE" id="PS50011">
    <property type="entry name" value="PROTEIN_KINASE_DOM"/>
    <property type="match status" value="1"/>
</dbReference>
<dbReference type="InterPro" id="IPR047173">
    <property type="entry name" value="STRAD_A/B-like"/>
</dbReference>
<evidence type="ECO:0000313" key="5">
    <source>
        <dbReference type="EMBL" id="KAI0499830.1"/>
    </source>
</evidence>
<feature type="domain" description="Protein kinase" evidence="4">
    <location>
        <begin position="143"/>
        <end position="443"/>
    </location>
</feature>
<keyword evidence="6" id="KW-1185">Reference proteome</keyword>
<feature type="binding site" evidence="2">
    <location>
        <position position="172"/>
    </location>
    <ligand>
        <name>ATP</name>
        <dbReference type="ChEBI" id="CHEBI:30616"/>
    </ligand>
</feature>
<comment type="caution">
    <text evidence="5">The sequence shown here is derived from an EMBL/GenBank/DDBJ whole genome shotgun (WGS) entry which is preliminary data.</text>
</comment>
<dbReference type="PANTHER" id="PTHR48014:SF21">
    <property type="entry name" value="SERINE_THREONINE-PROTEIN KINASE FRAY2"/>
    <property type="match status" value="1"/>
</dbReference>
<feature type="region of interest" description="Disordered" evidence="3">
    <location>
        <begin position="600"/>
        <end position="665"/>
    </location>
</feature>
<feature type="compositionally biased region" description="Basic and acidic residues" evidence="3">
    <location>
        <begin position="649"/>
        <end position="665"/>
    </location>
</feature>
<protein>
    <recommendedName>
        <fullName evidence="4">Protein kinase domain-containing protein</fullName>
    </recommendedName>
</protein>